<dbReference type="InterPro" id="IPR029021">
    <property type="entry name" value="Prot-tyrosine_phosphatase-like"/>
</dbReference>
<dbReference type="STRING" id="50429.A0A2B4RE49"/>
<organism evidence="3 4">
    <name type="scientific">Stylophora pistillata</name>
    <name type="common">Smooth cauliflower coral</name>
    <dbReference type="NCBI Taxonomy" id="50429"/>
    <lineage>
        <taxon>Eukaryota</taxon>
        <taxon>Metazoa</taxon>
        <taxon>Cnidaria</taxon>
        <taxon>Anthozoa</taxon>
        <taxon>Hexacorallia</taxon>
        <taxon>Scleractinia</taxon>
        <taxon>Astrocoeniina</taxon>
        <taxon>Pocilloporidae</taxon>
        <taxon>Stylophora</taxon>
    </lineage>
</organism>
<dbReference type="SMART" id="SM00404">
    <property type="entry name" value="PTPc_motif"/>
    <property type="match status" value="1"/>
</dbReference>
<feature type="domain" description="Tyrosine specific protein phosphatases" evidence="2">
    <location>
        <begin position="111"/>
        <end position="177"/>
    </location>
</feature>
<dbReference type="FunFam" id="3.90.190.10:FF:000081">
    <property type="entry name" value="Tyrosine phosphatase type IVA"/>
    <property type="match status" value="1"/>
</dbReference>
<dbReference type="InterPro" id="IPR003595">
    <property type="entry name" value="Tyr_Pase_cat"/>
</dbReference>
<dbReference type="InterPro" id="IPR020422">
    <property type="entry name" value="TYR_PHOSPHATASE_DUAL_dom"/>
</dbReference>
<keyword evidence="4" id="KW-1185">Reference proteome</keyword>
<accession>A0A2B4RE49</accession>
<feature type="domain" description="Tyrosine-protein phosphatase" evidence="1">
    <location>
        <begin position="37"/>
        <end position="190"/>
    </location>
</feature>
<dbReference type="AlphaFoldDB" id="A0A2B4RE49"/>
<comment type="caution">
    <text evidence="3">The sequence shown here is derived from an EMBL/GenBank/DDBJ whole genome shotgun (WGS) entry which is preliminary data.</text>
</comment>
<dbReference type="PROSITE" id="PS50056">
    <property type="entry name" value="TYR_PHOSPHATASE_2"/>
    <property type="match status" value="1"/>
</dbReference>
<protein>
    <submittedName>
        <fullName evidence="3">Protein tyrosine phosphatase type IVA 3</fullName>
    </submittedName>
</protein>
<dbReference type="OrthoDB" id="5632at2759"/>
<evidence type="ECO:0000259" key="2">
    <source>
        <dbReference type="PROSITE" id="PS50056"/>
    </source>
</evidence>
<gene>
    <name evidence="3" type="primary">PTP4A3</name>
    <name evidence="3" type="ORF">AWC38_SpisGene21312</name>
</gene>
<name>A0A2B4RE49_STYPI</name>
<proteinExistence type="predicted"/>
<dbReference type="SUPFAM" id="SSF52799">
    <property type="entry name" value="(Phosphotyrosine protein) phosphatases II"/>
    <property type="match status" value="1"/>
</dbReference>
<dbReference type="CDD" id="cd14500">
    <property type="entry name" value="PTP-IVa"/>
    <property type="match status" value="1"/>
</dbReference>
<evidence type="ECO:0000259" key="1">
    <source>
        <dbReference type="PROSITE" id="PS50054"/>
    </source>
</evidence>
<evidence type="ECO:0000313" key="3">
    <source>
        <dbReference type="EMBL" id="PFX14522.1"/>
    </source>
</evidence>
<dbReference type="InterPro" id="IPR050561">
    <property type="entry name" value="PTP"/>
</dbReference>
<dbReference type="PROSITE" id="PS50054">
    <property type="entry name" value="TYR_PHOSPHATASE_DUAL"/>
    <property type="match status" value="1"/>
</dbReference>
<dbReference type="Pfam" id="PF22785">
    <property type="entry name" value="Tc-R-P"/>
    <property type="match status" value="1"/>
</dbReference>
<dbReference type="Proteomes" id="UP000225706">
    <property type="component" value="Unassembled WGS sequence"/>
</dbReference>
<evidence type="ECO:0000313" key="4">
    <source>
        <dbReference type="Proteomes" id="UP000225706"/>
    </source>
</evidence>
<dbReference type="InterPro" id="IPR000387">
    <property type="entry name" value="Tyr_Pase_dom"/>
</dbReference>
<dbReference type="Gene3D" id="3.90.190.10">
    <property type="entry name" value="Protein tyrosine phosphatase superfamily"/>
    <property type="match status" value="1"/>
</dbReference>
<dbReference type="PANTHER" id="PTHR23339">
    <property type="entry name" value="TYROSINE SPECIFIC PROTEIN PHOSPHATASE AND DUAL SPECIFICITY PROTEIN PHOSPHATASE"/>
    <property type="match status" value="1"/>
</dbReference>
<dbReference type="EMBL" id="LSMT01000768">
    <property type="protein sequence ID" value="PFX14522.1"/>
    <property type="molecule type" value="Genomic_DNA"/>
</dbReference>
<reference evidence="4" key="1">
    <citation type="journal article" date="2017" name="bioRxiv">
        <title>Comparative analysis of the genomes of Stylophora pistillata and Acropora digitifera provides evidence for extensive differences between species of corals.</title>
        <authorList>
            <person name="Voolstra C.R."/>
            <person name="Li Y."/>
            <person name="Liew Y.J."/>
            <person name="Baumgarten S."/>
            <person name="Zoccola D."/>
            <person name="Flot J.-F."/>
            <person name="Tambutte S."/>
            <person name="Allemand D."/>
            <person name="Aranda M."/>
        </authorList>
    </citation>
    <scope>NUCLEOTIDE SEQUENCE [LARGE SCALE GENOMIC DNA]</scope>
</reference>
<sequence length="198" mass="22510">MWRFSPAYGSRAHTFMEFIIDSGDWCQAQHESVHGPGPVVVEHKHMKFLITDRPTDATLPRYIEDLKKYDAHVVVRVCEPTYNIEQLKKQGIDVLDWAFDDGAAPPKEVVEGWLQLLKKKFKEKPGSCIAVHCVAGLGRAPVLVALALIESGMRYEDAVEFIRRRRRGAINAKQLTYLEQYKPSKLLKEKASANCCIQ</sequence>